<dbReference type="Proteomes" id="UP000265520">
    <property type="component" value="Unassembled WGS sequence"/>
</dbReference>
<proteinExistence type="inferred from homology"/>
<dbReference type="InterPro" id="IPR039204">
    <property type="entry name" value="MRS2-like"/>
</dbReference>
<sequence length="95" mass="10981">KEWLRDPTDENVVPVVEELQRRLPKLSSIHEHKEDGKEYLGDQHDAEAAEEDFIVTPFEFRAMEVALEAIYSFLAARTTELETDAYFALDELPSK</sequence>
<keyword evidence="3" id="KW-1185">Reference proteome</keyword>
<dbReference type="EMBL" id="LXQA010046828">
    <property type="protein sequence ID" value="MCI01689.1"/>
    <property type="molecule type" value="Genomic_DNA"/>
</dbReference>
<protein>
    <submittedName>
        <fullName evidence="2">Magnesium transporter MRS2-2-like</fullName>
    </submittedName>
</protein>
<feature type="non-terminal residue" evidence="2">
    <location>
        <position position="1"/>
    </location>
</feature>
<evidence type="ECO:0000313" key="3">
    <source>
        <dbReference type="Proteomes" id="UP000265520"/>
    </source>
</evidence>
<evidence type="ECO:0000313" key="2">
    <source>
        <dbReference type="EMBL" id="MCI01689.1"/>
    </source>
</evidence>
<reference evidence="2 3" key="1">
    <citation type="journal article" date="2018" name="Front. Plant Sci.">
        <title>Red Clover (Trifolium pratense) and Zigzag Clover (T. medium) - A Picture of Genomic Similarities and Differences.</title>
        <authorList>
            <person name="Dluhosova J."/>
            <person name="Istvanek J."/>
            <person name="Nedelnik J."/>
            <person name="Repkova J."/>
        </authorList>
    </citation>
    <scope>NUCLEOTIDE SEQUENCE [LARGE SCALE GENOMIC DNA]</scope>
    <source>
        <strain evidence="3">cv. 10/8</strain>
        <tissue evidence="2">Leaf</tissue>
    </source>
</reference>
<dbReference type="PANTHER" id="PTHR13890:SF31">
    <property type="entry name" value="MAGNESIUM TRANSPORTER MRS2-2-RELATED"/>
    <property type="match status" value="1"/>
</dbReference>
<evidence type="ECO:0000256" key="1">
    <source>
        <dbReference type="ARBA" id="ARBA00007535"/>
    </source>
</evidence>
<feature type="non-terminal residue" evidence="2">
    <location>
        <position position="95"/>
    </location>
</feature>
<accession>A0A392NRB7</accession>
<dbReference type="AlphaFoldDB" id="A0A392NRB7"/>
<comment type="similarity">
    <text evidence="1">Belongs to the CorA metal ion transporter (MIT) (TC 1.A.35.5) family.</text>
</comment>
<dbReference type="GO" id="GO:0015095">
    <property type="term" value="F:magnesium ion transmembrane transporter activity"/>
    <property type="evidence" value="ECO:0007669"/>
    <property type="project" value="UniProtKB-ARBA"/>
</dbReference>
<dbReference type="PANTHER" id="PTHR13890">
    <property type="entry name" value="RNA SPLICING PROTEIN MRS2, MITOCHONDRIAL"/>
    <property type="match status" value="1"/>
</dbReference>
<dbReference type="Gene3D" id="1.20.58.340">
    <property type="entry name" value="Magnesium transport protein CorA, transmembrane region"/>
    <property type="match status" value="1"/>
</dbReference>
<name>A0A392NRB7_9FABA</name>
<organism evidence="2 3">
    <name type="scientific">Trifolium medium</name>
    <dbReference type="NCBI Taxonomy" id="97028"/>
    <lineage>
        <taxon>Eukaryota</taxon>
        <taxon>Viridiplantae</taxon>
        <taxon>Streptophyta</taxon>
        <taxon>Embryophyta</taxon>
        <taxon>Tracheophyta</taxon>
        <taxon>Spermatophyta</taxon>
        <taxon>Magnoliopsida</taxon>
        <taxon>eudicotyledons</taxon>
        <taxon>Gunneridae</taxon>
        <taxon>Pentapetalae</taxon>
        <taxon>rosids</taxon>
        <taxon>fabids</taxon>
        <taxon>Fabales</taxon>
        <taxon>Fabaceae</taxon>
        <taxon>Papilionoideae</taxon>
        <taxon>50 kb inversion clade</taxon>
        <taxon>NPAAA clade</taxon>
        <taxon>Hologalegina</taxon>
        <taxon>IRL clade</taxon>
        <taxon>Trifolieae</taxon>
        <taxon>Trifolium</taxon>
    </lineage>
</organism>
<comment type="caution">
    <text evidence="2">The sequence shown here is derived from an EMBL/GenBank/DDBJ whole genome shotgun (WGS) entry which is preliminary data.</text>
</comment>